<feature type="region of interest" description="Disordered" evidence="1">
    <location>
        <begin position="884"/>
        <end position="908"/>
    </location>
</feature>
<sequence length="1052" mass="119789">MLLIIHNLPKDAAYHDVKQLIQDECGLSEAILDNLLNEGNRKRITVGLAEEADAALLMTKLNGKLYKNRVLYVEDVRQKKYSNQSYQTTIPSGLQPPSLTTIPSGLQPTVMKAQIQYPLQTQATNMMGLNYSNMPYYMTQVTNPIMNHDQLQDKQSSSNQQTFQNTQSAYQALNPWGYPMNVICANKIQDPTSVNVPQTYESYQNDRDSTNNARPDNQMNYRENESPPSKRHESFGNYDQGKSRSDGKMNSEWENRRSRRDLSDSRQPSQGRARDRSWDRRDTEPRSSRSRRSKRDRDSYHERQRDSERNTHDRSDRKRGSEYDRNERYNPQPDQNIYVWSKKPNVATRTFSSNPENSTFSKSNSNVFGTTANFGFVGQPSSNRMTFNQAKSMPPRQPATIVPPAKRPRFEQNINSFAQANKNPNQDAATTNIDPQKMIMRAANWRSQAATLLAKQVIKNGSTTKIDNYVFKILLKKLRECVTLRLDVILGDKIISSLNEVLVSYRMKFNECNDIPFFKAIMEKVEREIGENAVGSVPKNDEIQIHPRDPKFRSANAPTQSIYGNSNIQGANKNVLPNQSQVQTDKVIAKVQNNQKLPKYPNAELKKNEMLEYQEDFYKMEPKLQEAVDNEIEQLVQCYLNACDPSNDPDEEIVRNIILRNTVDEFKKVIKLQVTKRVLNITTGLCVRIFPSLKLPSRDVLEAFLQRHGVVSLKKSENSSKMLIAYCDSYENYDRMLALQTATFGDNIGIQIKPLHLIGPPVKKSKNENTVPNENEKGDSSKDVEEVDLTATDLDKSLEDKDDSDVMFIENQNDVVLIHDESFNLENTTDQNEIVVQDLTPKDSIISDKNDMSKETIEVNENINNSVSTPANDVGNLQENINLTTNNSNTDEETTQTKDSLPISDVNEDGNIKIQDTTISVNDNLENDIDNTITDSECQDKRNENDSTTDNIENSEKSTTDDITQEICEENVTENTTQQSDGNLSEENSINDLIIDESNENTETIDTSKNLSDSDVIENNQVEETSNEINEEQIDDLLNSVNEIDEDDLEDF</sequence>
<evidence type="ECO:0000256" key="1">
    <source>
        <dbReference type="SAM" id="MobiDB-lite"/>
    </source>
</evidence>
<feature type="region of interest" description="Disordered" evidence="1">
    <location>
        <begin position="927"/>
        <end position="963"/>
    </location>
</feature>
<dbReference type="EMBL" id="CAKASE010000069">
    <property type="protein sequence ID" value="CAG9572962.1"/>
    <property type="molecule type" value="Genomic_DNA"/>
</dbReference>
<keyword evidence="3" id="KW-1185">Reference proteome</keyword>
<reference evidence="2" key="1">
    <citation type="submission" date="2021-09" db="EMBL/GenBank/DDBJ databases">
        <authorList>
            <person name="Martin H S."/>
        </authorList>
    </citation>
    <scope>NUCLEOTIDE SEQUENCE</scope>
</reference>
<feature type="compositionally biased region" description="Basic and acidic residues" evidence="1">
    <location>
        <begin position="241"/>
        <end position="264"/>
    </location>
</feature>
<gene>
    <name evidence="2" type="ORF">DCHRY22_LOCUS10283</name>
</gene>
<feature type="region of interest" description="Disordered" evidence="1">
    <location>
        <begin position="202"/>
        <end position="340"/>
    </location>
</feature>
<dbReference type="CDD" id="cd00590">
    <property type="entry name" value="RRM_SF"/>
    <property type="match status" value="1"/>
</dbReference>
<accession>A0A8J2QZQ7</accession>
<dbReference type="Proteomes" id="UP000789524">
    <property type="component" value="Unassembled WGS sequence"/>
</dbReference>
<feature type="compositionally biased region" description="Basic and acidic residues" evidence="1">
    <location>
        <begin position="272"/>
        <end position="287"/>
    </location>
</feature>
<organism evidence="2 3">
    <name type="scientific">Danaus chrysippus</name>
    <name type="common">African queen</name>
    <dbReference type="NCBI Taxonomy" id="151541"/>
    <lineage>
        <taxon>Eukaryota</taxon>
        <taxon>Metazoa</taxon>
        <taxon>Ecdysozoa</taxon>
        <taxon>Arthropoda</taxon>
        <taxon>Hexapoda</taxon>
        <taxon>Insecta</taxon>
        <taxon>Pterygota</taxon>
        <taxon>Neoptera</taxon>
        <taxon>Endopterygota</taxon>
        <taxon>Lepidoptera</taxon>
        <taxon>Glossata</taxon>
        <taxon>Ditrysia</taxon>
        <taxon>Papilionoidea</taxon>
        <taxon>Nymphalidae</taxon>
        <taxon>Danainae</taxon>
        <taxon>Danaini</taxon>
        <taxon>Danaina</taxon>
        <taxon>Danaus</taxon>
        <taxon>Anosia</taxon>
    </lineage>
</organism>
<feature type="compositionally biased region" description="Basic and acidic residues" evidence="1">
    <location>
        <begin position="222"/>
        <end position="234"/>
    </location>
</feature>
<feature type="region of interest" description="Disordered" evidence="1">
    <location>
        <begin position="761"/>
        <end position="784"/>
    </location>
</feature>
<feature type="compositionally biased region" description="Polar residues" evidence="1">
    <location>
        <begin position="927"/>
        <end position="936"/>
    </location>
</feature>
<dbReference type="AlphaFoldDB" id="A0A8J2QZQ7"/>
<name>A0A8J2QZQ7_9NEOP</name>
<comment type="caution">
    <text evidence="2">The sequence shown here is derived from an EMBL/GenBank/DDBJ whole genome shotgun (WGS) entry which is preliminary data.</text>
</comment>
<protein>
    <submittedName>
        <fullName evidence="2">(African queen) hypothetical protein</fullName>
    </submittedName>
</protein>
<evidence type="ECO:0000313" key="2">
    <source>
        <dbReference type="EMBL" id="CAG9572962.1"/>
    </source>
</evidence>
<feature type="compositionally biased region" description="Polar residues" evidence="1">
    <location>
        <begin position="210"/>
        <end position="221"/>
    </location>
</feature>
<feature type="compositionally biased region" description="Basic and acidic residues" evidence="1">
    <location>
        <begin position="774"/>
        <end position="784"/>
    </location>
</feature>
<evidence type="ECO:0000313" key="3">
    <source>
        <dbReference type="Proteomes" id="UP000789524"/>
    </source>
</evidence>
<dbReference type="OrthoDB" id="7430688at2759"/>
<feature type="compositionally biased region" description="Basic and acidic residues" evidence="1">
    <location>
        <begin position="295"/>
        <end position="328"/>
    </location>
</feature>
<proteinExistence type="predicted"/>